<evidence type="ECO:0000256" key="7">
    <source>
        <dbReference type="ARBA" id="ARBA00022842"/>
    </source>
</evidence>
<evidence type="ECO:0000256" key="5">
    <source>
        <dbReference type="ARBA" id="ARBA00022723"/>
    </source>
</evidence>
<dbReference type="AlphaFoldDB" id="A0A5C5VJ12"/>
<dbReference type="CDD" id="cd05398">
    <property type="entry name" value="NT_ClassII-CCAase"/>
    <property type="match status" value="1"/>
</dbReference>
<keyword evidence="4 11" id="KW-0548">Nucleotidyltransferase</keyword>
<dbReference type="Pfam" id="PF12627">
    <property type="entry name" value="PolyA_pol_RNAbd"/>
    <property type="match status" value="1"/>
</dbReference>
<evidence type="ECO:0000313" key="12">
    <source>
        <dbReference type="Proteomes" id="UP000316714"/>
    </source>
</evidence>
<keyword evidence="6" id="KW-0547">Nucleotide-binding</keyword>
<dbReference type="GO" id="GO:0000049">
    <property type="term" value="F:tRNA binding"/>
    <property type="evidence" value="ECO:0007669"/>
    <property type="project" value="TreeGrafter"/>
</dbReference>
<dbReference type="RefSeq" id="WP_146565007.1">
    <property type="nucleotide sequence ID" value="NZ_SIHJ01000001.1"/>
</dbReference>
<dbReference type="GO" id="GO:0008033">
    <property type="term" value="P:tRNA processing"/>
    <property type="evidence" value="ECO:0007669"/>
    <property type="project" value="UniProtKB-KW"/>
</dbReference>
<evidence type="ECO:0000256" key="8">
    <source>
        <dbReference type="RuleBase" id="RU003953"/>
    </source>
</evidence>
<dbReference type="Gene3D" id="3.30.460.10">
    <property type="entry name" value="Beta Polymerase, domain 2"/>
    <property type="match status" value="1"/>
</dbReference>
<dbReference type="InterPro" id="IPR032828">
    <property type="entry name" value="PolyA_RNA-bd"/>
</dbReference>
<keyword evidence="2 8" id="KW-0808">Transferase</keyword>
<dbReference type="SUPFAM" id="SSF81301">
    <property type="entry name" value="Nucleotidyltransferase"/>
    <property type="match status" value="1"/>
</dbReference>
<comment type="caution">
    <text evidence="11">The sequence shown here is derived from an EMBL/GenBank/DDBJ whole genome shotgun (WGS) entry which is preliminary data.</text>
</comment>
<dbReference type="PANTHER" id="PTHR46173:SF1">
    <property type="entry name" value="CCA TRNA NUCLEOTIDYLTRANSFERASE 1, MITOCHONDRIAL"/>
    <property type="match status" value="1"/>
</dbReference>
<dbReference type="Pfam" id="PF01743">
    <property type="entry name" value="PolyA_pol"/>
    <property type="match status" value="1"/>
</dbReference>
<organism evidence="11 12">
    <name type="scientific">Posidoniimonas corsicana</name>
    <dbReference type="NCBI Taxonomy" id="1938618"/>
    <lineage>
        <taxon>Bacteria</taxon>
        <taxon>Pseudomonadati</taxon>
        <taxon>Planctomycetota</taxon>
        <taxon>Planctomycetia</taxon>
        <taxon>Pirellulales</taxon>
        <taxon>Lacipirellulaceae</taxon>
        <taxon>Posidoniimonas</taxon>
    </lineage>
</organism>
<feature type="domain" description="tRNA nucleotidyltransferase/poly(A) polymerase RNA and SrmB- binding" evidence="10">
    <location>
        <begin position="185"/>
        <end position="245"/>
    </location>
</feature>
<evidence type="ECO:0000256" key="4">
    <source>
        <dbReference type="ARBA" id="ARBA00022695"/>
    </source>
</evidence>
<evidence type="ECO:0000256" key="3">
    <source>
        <dbReference type="ARBA" id="ARBA00022694"/>
    </source>
</evidence>
<feature type="domain" description="Poly A polymerase head" evidence="9">
    <location>
        <begin position="37"/>
        <end position="158"/>
    </location>
</feature>
<dbReference type="InterPro" id="IPR043519">
    <property type="entry name" value="NT_sf"/>
</dbReference>
<evidence type="ECO:0000256" key="1">
    <source>
        <dbReference type="ARBA" id="ARBA00001946"/>
    </source>
</evidence>
<accession>A0A5C5VJ12</accession>
<dbReference type="GO" id="GO:0000166">
    <property type="term" value="F:nucleotide binding"/>
    <property type="evidence" value="ECO:0007669"/>
    <property type="project" value="UniProtKB-KW"/>
</dbReference>
<dbReference type="InterPro" id="IPR050264">
    <property type="entry name" value="Bact_CCA-adding_enz_type3_sf"/>
</dbReference>
<dbReference type="EMBL" id="SIHJ01000001">
    <property type="protein sequence ID" value="TWT37692.1"/>
    <property type="molecule type" value="Genomic_DNA"/>
</dbReference>
<dbReference type="Gene3D" id="1.10.3090.10">
    <property type="entry name" value="cca-adding enzyme, domain 2"/>
    <property type="match status" value="1"/>
</dbReference>
<dbReference type="EC" id="2.7.7.19" evidence="11"/>
<dbReference type="InterPro" id="IPR002646">
    <property type="entry name" value="PolA_pol_head_dom"/>
</dbReference>
<sequence length="417" mass="45268">MTEPKRKQFGESHQAQREFALQVVQQLRGAGHQSLWAGGCVRDQLLGKRPKDYDVATSATPEQVAEVFGKRRTLAIGAAFGVMTVLGPRRAGQIEVATFRTDAGYSDGRRPDRVEYTDAQHDASRRDFTINGLFFDPIADEVIDYVGGQDDLAAGVVRAIGDPEARIEEDKLRMLRAVRFAATFGFELDPATAAAVAARAGQLTVVSAERIGAEAARMLTHASRARAVRTLSELGLLPATLPELHRLSQEALADRCAALDRLSEPGLPLALAACLPPTLGSPAGSKLCRRLKYTNDDAKQTDWLLDNRGAVAAARQLPWPRLQRVLASPGAGDVLALVEAESDEPSAEVAYCRERMARPPEEWNPPPLVDGRDLIAAGFQPGPEFGKLLEQIRDEQLEGRLGSKQAALDFAAAHYQH</sequence>
<evidence type="ECO:0000259" key="9">
    <source>
        <dbReference type="Pfam" id="PF01743"/>
    </source>
</evidence>
<dbReference type="PANTHER" id="PTHR46173">
    <property type="entry name" value="CCA TRNA NUCLEOTIDYLTRANSFERASE 1, MITOCHONDRIAL"/>
    <property type="match status" value="1"/>
</dbReference>
<protein>
    <submittedName>
        <fullName evidence="11">tRNA nucleotidyltransferase/poly(A) polymerase</fullName>
        <ecNumber evidence="11">2.7.7.19</ecNumber>
    </submittedName>
</protein>
<dbReference type="SUPFAM" id="SSF81891">
    <property type="entry name" value="Poly A polymerase C-terminal region-like"/>
    <property type="match status" value="1"/>
</dbReference>
<evidence type="ECO:0000256" key="6">
    <source>
        <dbReference type="ARBA" id="ARBA00022741"/>
    </source>
</evidence>
<keyword evidence="12" id="KW-1185">Reference proteome</keyword>
<reference evidence="11 12" key="1">
    <citation type="submission" date="2019-02" db="EMBL/GenBank/DDBJ databases">
        <title>Deep-cultivation of Planctomycetes and their phenomic and genomic characterization uncovers novel biology.</title>
        <authorList>
            <person name="Wiegand S."/>
            <person name="Jogler M."/>
            <person name="Boedeker C."/>
            <person name="Pinto D."/>
            <person name="Vollmers J."/>
            <person name="Rivas-Marin E."/>
            <person name="Kohn T."/>
            <person name="Peeters S.H."/>
            <person name="Heuer A."/>
            <person name="Rast P."/>
            <person name="Oberbeckmann S."/>
            <person name="Bunk B."/>
            <person name="Jeske O."/>
            <person name="Meyerdierks A."/>
            <person name="Storesund J.E."/>
            <person name="Kallscheuer N."/>
            <person name="Luecker S."/>
            <person name="Lage O.M."/>
            <person name="Pohl T."/>
            <person name="Merkel B.J."/>
            <person name="Hornburger P."/>
            <person name="Mueller R.-W."/>
            <person name="Bruemmer F."/>
            <person name="Labrenz M."/>
            <person name="Spormann A.M."/>
            <person name="Op Den Camp H."/>
            <person name="Overmann J."/>
            <person name="Amann R."/>
            <person name="Jetten M.S.M."/>
            <person name="Mascher T."/>
            <person name="Medema M.H."/>
            <person name="Devos D.P."/>
            <person name="Kaster A.-K."/>
            <person name="Ovreas L."/>
            <person name="Rohde M."/>
            <person name="Galperin M.Y."/>
            <person name="Jogler C."/>
        </authorList>
    </citation>
    <scope>NUCLEOTIDE SEQUENCE [LARGE SCALE GENOMIC DNA]</scope>
    <source>
        <strain evidence="11 12">KOR34</strain>
    </source>
</reference>
<name>A0A5C5VJ12_9BACT</name>
<evidence type="ECO:0000256" key="2">
    <source>
        <dbReference type="ARBA" id="ARBA00022679"/>
    </source>
</evidence>
<dbReference type="Proteomes" id="UP000316714">
    <property type="component" value="Unassembled WGS sequence"/>
</dbReference>
<gene>
    <name evidence="11" type="ORF">KOR34_26530</name>
</gene>
<comment type="similarity">
    <text evidence="8">Belongs to the tRNA nucleotidyltransferase/poly(A) polymerase family.</text>
</comment>
<evidence type="ECO:0000259" key="10">
    <source>
        <dbReference type="Pfam" id="PF12627"/>
    </source>
</evidence>
<dbReference type="GO" id="GO:1990817">
    <property type="term" value="F:poly(A) RNA polymerase activity"/>
    <property type="evidence" value="ECO:0007669"/>
    <property type="project" value="UniProtKB-EC"/>
</dbReference>
<comment type="cofactor">
    <cofactor evidence="1">
        <name>Mg(2+)</name>
        <dbReference type="ChEBI" id="CHEBI:18420"/>
    </cofactor>
</comment>
<dbReference type="GO" id="GO:0046872">
    <property type="term" value="F:metal ion binding"/>
    <property type="evidence" value="ECO:0007669"/>
    <property type="project" value="UniProtKB-KW"/>
</dbReference>
<keyword evidence="5" id="KW-0479">Metal-binding</keyword>
<keyword evidence="8" id="KW-0694">RNA-binding</keyword>
<keyword evidence="7" id="KW-0460">Magnesium</keyword>
<dbReference type="OrthoDB" id="9805698at2"/>
<evidence type="ECO:0000313" key="11">
    <source>
        <dbReference type="EMBL" id="TWT37692.1"/>
    </source>
</evidence>
<proteinExistence type="inferred from homology"/>
<keyword evidence="3" id="KW-0819">tRNA processing</keyword>